<evidence type="ECO:0000313" key="14">
    <source>
        <dbReference type="EMBL" id="HIQ95939.1"/>
    </source>
</evidence>
<keyword evidence="7 9" id="KW-0129">CBS domain</keyword>
<evidence type="ECO:0000259" key="12">
    <source>
        <dbReference type="PROSITE" id="PS51371"/>
    </source>
</evidence>
<dbReference type="InterPro" id="IPR002550">
    <property type="entry name" value="CNNM"/>
</dbReference>
<dbReference type="SUPFAM" id="SSF54631">
    <property type="entry name" value="CBS-domain pair"/>
    <property type="match status" value="1"/>
</dbReference>
<dbReference type="SUPFAM" id="SSF56176">
    <property type="entry name" value="FAD-binding/transporter-associated domain-like"/>
    <property type="match status" value="1"/>
</dbReference>
<dbReference type="AlphaFoldDB" id="A0A9D0ZUA8"/>
<sequence>MIGSIVTLVILVILNAIFASAEIAVISMNDAKLKRLAEDGNKRAVKLASLTEQPAKFLATIQVAITLAGQLGSAVAADRFAGPLAAVLVNAGVPVAEGVLRNIALVVITLVLAYFNLVFGELVPKRIAMQKSEQLALGMANMLYGVSKVAAPLVALLTFSTNTILKLIGIAPNQEDDAVTEEEIRLMLAEGNEQGIIDEHENKIIQNVFEFDDISAEQLCTHRMDVCGLDTEDTMETWEQTIWEENHSFYPVYEGNKDEIIGVLDTKYYFRLKDKSRESVLQKAVKEAFFIPEDMKADTLFEKMRTERKYFAILLDEYGGMSGIITLHDLMEALVGDLYEEEETEIRENISKIEEGVYRIAGEAELSEIEKELKVELPTDQYDTFNGLVYSIIGRVPENGEKFSCEGFGLSIQVENVERHCIDWAVVTVMPTKENEEEA</sequence>
<dbReference type="InterPro" id="IPR044751">
    <property type="entry name" value="Ion_transp-like_CBS"/>
</dbReference>
<dbReference type="InterPro" id="IPR046342">
    <property type="entry name" value="CBS_dom_sf"/>
</dbReference>
<evidence type="ECO:0000256" key="1">
    <source>
        <dbReference type="ARBA" id="ARBA00004651"/>
    </source>
</evidence>
<dbReference type="Pfam" id="PF03471">
    <property type="entry name" value="CorC_HlyC"/>
    <property type="match status" value="1"/>
</dbReference>
<gene>
    <name evidence="14" type="ORF">IAB26_05185</name>
</gene>
<feature type="transmembrane region" description="Helical" evidence="11">
    <location>
        <begin position="135"/>
        <end position="159"/>
    </location>
</feature>
<keyword evidence="8 10" id="KW-0472">Membrane</keyword>
<dbReference type="InterPro" id="IPR000644">
    <property type="entry name" value="CBS_dom"/>
</dbReference>
<comment type="similarity">
    <text evidence="2">Belongs to the UPF0053 family.</text>
</comment>
<evidence type="ECO:0000256" key="4">
    <source>
        <dbReference type="ARBA" id="ARBA00022692"/>
    </source>
</evidence>
<dbReference type="PROSITE" id="PS51371">
    <property type="entry name" value="CBS"/>
    <property type="match status" value="1"/>
</dbReference>
<evidence type="ECO:0000259" key="13">
    <source>
        <dbReference type="PROSITE" id="PS51846"/>
    </source>
</evidence>
<dbReference type="Proteomes" id="UP000886886">
    <property type="component" value="Unassembled WGS sequence"/>
</dbReference>
<dbReference type="InterPro" id="IPR051676">
    <property type="entry name" value="UPF0053_domain"/>
</dbReference>
<dbReference type="PROSITE" id="PS51846">
    <property type="entry name" value="CNNM"/>
    <property type="match status" value="1"/>
</dbReference>
<accession>A0A9D0ZUA8</accession>
<evidence type="ECO:0000256" key="2">
    <source>
        <dbReference type="ARBA" id="ARBA00006337"/>
    </source>
</evidence>
<comment type="subcellular location">
    <subcellularLocation>
        <location evidence="1">Cell membrane</location>
        <topology evidence="1">Multi-pass membrane protein</topology>
    </subcellularLocation>
</comment>
<evidence type="ECO:0000256" key="10">
    <source>
        <dbReference type="PROSITE-ProRule" id="PRU01193"/>
    </source>
</evidence>
<dbReference type="CDD" id="cd04590">
    <property type="entry name" value="CBS_pair_CorC_HlyC_assoc"/>
    <property type="match status" value="1"/>
</dbReference>
<keyword evidence="6 10" id="KW-1133">Transmembrane helix</keyword>
<feature type="domain" description="CBS" evidence="12">
    <location>
        <begin position="284"/>
        <end position="343"/>
    </location>
</feature>
<evidence type="ECO:0000256" key="5">
    <source>
        <dbReference type="ARBA" id="ARBA00022737"/>
    </source>
</evidence>
<dbReference type="InterPro" id="IPR005170">
    <property type="entry name" value="Transptr-assoc_dom"/>
</dbReference>
<dbReference type="Gene3D" id="3.10.580.10">
    <property type="entry name" value="CBS-domain"/>
    <property type="match status" value="1"/>
</dbReference>
<keyword evidence="5" id="KW-0677">Repeat</keyword>
<dbReference type="Gene3D" id="3.30.465.10">
    <property type="match status" value="1"/>
</dbReference>
<feature type="domain" description="CNNM transmembrane" evidence="13">
    <location>
        <begin position="1"/>
        <end position="201"/>
    </location>
</feature>
<dbReference type="PANTHER" id="PTHR43099:SF2">
    <property type="entry name" value="UPF0053 PROTEIN YRKA"/>
    <property type="match status" value="1"/>
</dbReference>
<dbReference type="PANTHER" id="PTHR43099">
    <property type="entry name" value="UPF0053 PROTEIN YRKA"/>
    <property type="match status" value="1"/>
</dbReference>
<dbReference type="InterPro" id="IPR036318">
    <property type="entry name" value="FAD-bd_PCMH-like_sf"/>
</dbReference>
<dbReference type="InterPro" id="IPR016169">
    <property type="entry name" value="FAD-bd_PCMH_sub2"/>
</dbReference>
<evidence type="ECO:0000256" key="3">
    <source>
        <dbReference type="ARBA" id="ARBA00022475"/>
    </source>
</evidence>
<evidence type="ECO:0000313" key="15">
    <source>
        <dbReference type="Proteomes" id="UP000886886"/>
    </source>
</evidence>
<dbReference type="GO" id="GO:0005886">
    <property type="term" value="C:plasma membrane"/>
    <property type="evidence" value="ECO:0007669"/>
    <property type="project" value="UniProtKB-SubCell"/>
</dbReference>
<keyword evidence="3" id="KW-1003">Cell membrane</keyword>
<evidence type="ECO:0000256" key="8">
    <source>
        <dbReference type="ARBA" id="ARBA00023136"/>
    </source>
</evidence>
<comment type="caution">
    <text evidence="14">The sequence shown here is derived from an EMBL/GenBank/DDBJ whole genome shotgun (WGS) entry which is preliminary data.</text>
</comment>
<organism evidence="14 15">
    <name type="scientific">Candidatus Limivivens merdigallinarum</name>
    <dbReference type="NCBI Taxonomy" id="2840859"/>
    <lineage>
        <taxon>Bacteria</taxon>
        <taxon>Bacillati</taxon>
        <taxon>Bacillota</taxon>
        <taxon>Clostridia</taxon>
        <taxon>Lachnospirales</taxon>
        <taxon>Lachnospiraceae</taxon>
        <taxon>Lachnospiraceae incertae sedis</taxon>
        <taxon>Candidatus Limivivens</taxon>
    </lineage>
</organism>
<reference evidence="14" key="2">
    <citation type="journal article" date="2021" name="PeerJ">
        <title>Extensive microbial diversity within the chicken gut microbiome revealed by metagenomics and culture.</title>
        <authorList>
            <person name="Gilroy R."/>
            <person name="Ravi A."/>
            <person name="Getino M."/>
            <person name="Pursley I."/>
            <person name="Horton D.L."/>
            <person name="Alikhan N.F."/>
            <person name="Baker D."/>
            <person name="Gharbi K."/>
            <person name="Hall N."/>
            <person name="Watson M."/>
            <person name="Adriaenssens E.M."/>
            <person name="Foster-Nyarko E."/>
            <person name="Jarju S."/>
            <person name="Secka A."/>
            <person name="Antonio M."/>
            <person name="Oren A."/>
            <person name="Chaudhuri R.R."/>
            <person name="La Ragione R."/>
            <person name="Hildebrand F."/>
            <person name="Pallen M.J."/>
        </authorList>
    </citation>
    <scope>NUCLEOTIDE SEQUENCE</scope>
    <source>
        <strain evidence="14">ChiSjej3B21-11622</strain>
    </source>
</reference>
<reference evidence="14" key="1">
    <citation type="submission" date="2020-10" db="EMBL/GenBank/DDBJ databases">
        <authorList>
            <person name="Gilroy R."/>
        </authorList>
    </citation>
    <scope>NUCLEOTIDE SEQUENCE</scope>
    <source>
        <strain evidence="14">ChiSjej3B21-11622</strain>
    </source>
</reference>
<keyword evidence="4 10" id="KW-0812">Transmembrane</keyword>
<proteinExistence type="inferred from homology"/>
<dbReference type="SMART" id="SM01091">
    <property type="entry name" value="CorC_HlyC"/>
    <property type="match status" value="1"/>
</dbReference>
<evidence type="ECO:0000256" key="11">
    <source>
        <dbReference type="SAM" id="Phobius"/>
    </source>
</evidence>
<evidence type="ECO:0000256" key="6">
    <source>
        <dbReference type="ARBA" id="ARBA00022989"/>
    </source>
</evidence>
<evidence type="ECO:0000256" key="7">
    <source>
        <dbReference type="ARBA" id="ARBA00023122"/>
    </source>
</evidence>
<dbReference type="GO" id="GO:0050660">
    <property type="term" value="F:flavin adenine dinucleotide binding"/>
    <property type="evidence" value="ECO:0007669"/>
    <property type="project" value="InterPro"/>
</dbReference>
<name>A0A9D0ZUA8_9FIRM</name>
<dbReference type="Pfam" id="PF00571">
    <property type="entry name" value="CBS"/>
    <property type="match status" value="1"/>
</dbReference>
<dbReference type="Pfam" id="PF01595">
    <property type="entry name" value="CNNM"/>
    <property type="match status" value="1"/>
</dbReference>
<evidence type="ECO:0000256" key="9">
    <source>
        <dbReference type="PROSITE-ProRule" id="PRU00703"/>
    </source>
</evidence>
<feature type="transmembrane region" description="Helical" evidence="11">
    <location>
        <begin position="103"/>
        <end position="123"/>
    </location>
</feature>
<protein>
    <submittedName>
        <fullName evidence="14">HlyC/CorC family transporter</fullName>
    </submittedName>
</protein>
<dbReference type="EMBL" id="DVFT01000078">
    <property type="protein sequence ID" value="HIQ95939.1"/>
    <property type="molecule type" value="Genomic_DNA"/>
</dbReference>